<feature type="transmembrane region" description="Helical" evidence="1">
    <location>
        <begin position="342"/>
        <end position="361"/>
    </location>
</feature>
<feature type="transmembrane region" description="Helical" evidence="1">
    <location>
        <begin position="261"/>
        <end position="278"/>
    </location>
</feature>
<feature type="transmembrane region" description="Helical" evidence="1">
    <location>
        <begin position="110"/>
        <end position="127"/>
    </location>
</feature>
<dbReference type="Proteomes" id="UP000325289">
    <property type="component" value="Unassembled WGS sequence"/>
</dbReference>
<feature type="transmembrane region" description="Helical" evidence="1">
    <location>
        <begin position="306"/>
        <end position="322"/>
    </location>
</feature>
<reference evidence="2 3" key="1">
    <citation type="submission" date="2016-10" db="EMBL/GenBank/DDBJ databases">
        <authorList>
            <person name="Varghese N."/>
            <person name="Submissions S."/>
        </authorList>
    </citation>
    <scope>NUCLEOTIDE SEQUENCE [LARGE SCALE GENOMIC DNA]</scope>
    <source>
        <strain evidence="3">YIM D21,KCTC 23444,ACCC 10710</strain>
    </source>
</reference>
<sequence length="529" mass="56289">MSAVTRPVPLAVLLTTALCCALLILPGVTVSSMYFNDLLIFLDGGYRVVHGQVPNIDFSTALGPLSFYIPGAGYWLSGSLGLAMPVGMSLLILVIAPIAIHVIGSRMRPLIGVPVAIFVMLLLATPMNTGEAFSRVSFAMYYNRIGWALLALLLILFLRPERPTRRQTALDAAAATMLALLAGYTKATYGVVAAGFLLMLLLQPGGRRFAMLAILGGLVGVGLAELAWGGTRIHIGDLIVATQTSGGRSAMSYVRSALETSGEYVLFLAFAAVALWIRPSVTDALFYGFCIAAGLMLLSQNFQTEGIVSLLVGAAVAAETLARSARPRMGLFADAVTRGAPLAAILLLLPIGVSSAGALGLHAAAAATRSGIALETPNGQGLRVMNTTNAGQFAFYARYVESLDAGARLLRTLEVAPSRVLVFDFVSPFSSLLGIAPPDGGPAWMHNGRNFDAENHFPAEEVMGGVNVVMVPKRPVAGGTTKLMLEIYGAHLEENFRLETDTELWKVYLRRRALPREPKMSQTEIRPAQ</sequence>
<name>A0A1I2CQB3_9RHOB</name>
<organism evidence="2 3">
    <name type="scientific">Roseivivax sediminis</name>
    <dbReference type="NCBI Taxonomy" id="936889"/>
    <lineage>
        <taxon>Bacteria</taxon>
        <taxon>Pseudomonadati</taxon>
        <taxon>Pseudomonadota</taxon>
        <taxon>Alphaproteobacteria</taxon>
        <taxon>Rhodobacterales</taxon>
        <taxon>Roseobacteraceae</taxon>
        <taxon>Roseivivax</taxon>
    </lineage>
</organism>
<feature type="transmembrane region" description="Helical" evidence="1">
    <location>
        <begin position="208"/>
        <end position="228"/>
    </location>
</feature>
<keyword evidence="1" id="KW-0472">Membrane</keyword>
<dbReference type="OrthoDB" id="7993201at2"/>
<keyword evidence="1" id="KW-0812">Transmembrane</keyword>
<keyword evidence="3" id="KW-1185">Reference proteome</keyword>
<proteinExistence type="predicted"/>
<keyword evidence="1" id="KW-1133">Transmembrane helix</keyword>
<feature type="transmembrane region" description="Helical" evidence="1">
    <location>
        <begin position="139"/>
        <end position="158"/>
    </location>
</feature>
<gene>
    <name evidence="2" type="ORF">SAMN04515678_11439</name>
</gene>
<dbReference type="AlphaFoldDB" id="A0A1I2CQB3"/>
<feature type="transmembrane region" description="Helical" evidence="1">
    <location>
        <begin position="178"/>
        <end position="202"/>
    </location>
</feature>
<feature type="transmembrane region" description="Helical" evidence="1">
    <location>
        <begin position="82"/>
        <end position="103"/>
    </location>
</feature>
<protein>
    <recommendedName>
        <fullName evidence="4">4-amino-4-deoxy-L-arabinose transferase</fullName>
    </recommendedName>
</protein>
<evidence type="ECO:0000313" key="3">
    <source>
        <dbReference type="Proteomes" id="UP000325289"/>
    </source>
</evidence>
<dbReference type="RefSeq" id="WP_149757828.1">
    <property type="nucleotide sequence ID" value="NZ_FOMS01000014.1"/>
</dbReference>
<dbReference type="EMBL" id="FOMS01000014">
    <property type="protein sequence ID" value="SFE70424.1"/>
    <property type="molecule type" value="Genomic_DNA"/>
</dbReference>
<evidence type="ECO:0000313" key="2">
    <source>
        <dbReference type="EMBL" id="SFE70424.1"/>
    </source>
</evidence>
<accession>A0A1I2CQB3</accession>
<evidence type="ECO:0000256" key="1">
    <source>
        <dbReference type="SAM" id="Phobius"/>
    </source>
</evidence>
<evidence type="ECO:0008006" key="4">
    <source>
        <dbReference type="Google" id="ProtNLM"/>
    </source>
</evidence>